<feature type="compositionally biased region" description="Low complexity" evidence="1">
    <location>
        <begin position="112"/>
        <end position="134"/>
    </location>
</feature>
<accession>A0ABS5AI61</accession>
<evidence type="ECO:0000313" key="3">
    <source>
        <dbReference type="EMBL" id="MBP2476250.1"/>
    </source>
</evidence>
<feature type="compositionally biased region" description="Low complexity" evidence="1">
    <location>
        <begin position="154"/>
        <end position="171"/>
    </location>
</feature>
<comment type="caution">
    <text evidence="3">The sequence shown here is derived from an EMBL/GenBank/DDBJ whole genome shotgun (WGS) entry which is preliminary data.</text>
</comment>
<keyword evidence="2" id="KW-0472">Membrane</keyword>
<gene>
    <name evidence="3" type="ORF">JOF53_005122</name>
</gene>
<reference evidence="3 4" key="1">
    <citation type="submission" date="2021-03" db="EMBL/GenBank/DDBJ databases">
        <title>Sequencing the genomes of 1000 actinobacteria strains.</title>
        <authorList>
            <person name="Klenk H.-P."/>
        </authorList>
    </citation>
    <scope>NUCLEOTIDE SEQUENCE [LARGE SCALE GENOMIC DNA]</scope>
    <source>
        <strain evidence="3 4">DSM 44580</strain>
    </source>
</reference>
<sequence>MADLIRQQPCPVRIPPREAVETEEFVDELLGEETTVTVAPPQPVERTKRSTRLIGLLVGAVVLTGSVAAASAITSNTWTAGQPDPAPVAKSAEITGPMVLRPDLLTAELSSARTAPRDAAAPPVAPPQAALPSARPGADTPLAVRPQKPGAVNTTAAVPPAQRAATTQPPVKGMDDPAGLVREFYSRLDTKPEAAAELLTPNLIGDLVAFVRSWTDLRQVRVADISVRPDGAVLAVVDLQQPGGGWMHTEQLLRLTKAVPLRITGAELLSAQHG</sequence>
<keyword evidence="2" id="KW-1133">Transmembrane helix</keyword>
<evidence type="ECO:0000256" key="2">
    <source>
        <dbReference type="SAM" id="Phobius"/>
    </source>
</evidence>
<name>A0ABS5AI61_9PSEU</name>
<dbReference type="EMBL" id="JAGIOO010000001">
    <property type="protein sequence ID" value="MBP2476250.1"/>
    <property type="molecule type" value="Genomic_DNA"/>
</dbReference>
<protein>
    <submittedName>
        <fullName evidence="3">Uncharacterized protein</fullName>
    </submittedName>
</protein>
<evidence type="ECO:0000313" key="4">
    <source>
        <dbReference type="Proteomes" id="UP001519363"/>
    </source>
</evidence>
<evidence type="ECO:0000256" key="1">
    <source>
        <dbReference type="SAM" id="MobiDB-lite"/>
    </source>
</evidence>
<feature type="transmembrane region" description="Helical" evidence="2">
    <location>
        <begin position="53"/>
        <end position="73"/>
    </location>
</feature>
<keyword evidence="2" id="KW-0812">Transmembrane</keyword>
<proteinExistence type="predicted"/>
<dbReference type="Proteomes" id="UP001519363">
    <property type="component" value="Unassembled WGS sequence"/>
</dbReference>
<organism evidence="3 4">
    <name type="scientific">Crossiella equi</name>
    <dbReference type="NCBI Taxonomy" id="130796"/>
    <lineage>
        <taxon>Bacteria</taxon>
        <taxon>Bacillati</taxon>
        <taxon>Actinomycetota</taxon>
        <taxon>Actinomycetes</taxon>
        <taxon>Pseudonocardiales</taxon>
        <taxon>Pseudonocardiaceae</taxon>
        <taxon>Crossiella</taxon>
    </lineage>
</organism>
<dbReference type="RefSeq" id="WP_086782039.1">
    <property type="nucleotide sequence ID" value="NZ_JAGIOO010000001.1"/>
</dbReference>
<keyword evidence="4" id="KW-1185">Reference proteome</keyword>
<feature type="region of interest" description="Disordered" evidence="1">
    <location>
        <begin position="112"/>
        <end position="176"/>
    </location>
</feature>